<keyword evidence="4" id="KW-0544">Nucleosome core</keyword>
<dbReference type="AlphaFoldDB" id="A0A165HUZ5"/>
<evidence type="ECO:0000259" key="6">
    <source>
        <dbReference type="Pfam" id="PF00125"/>
    </source>
</evidence>
<organism evidence="7 8">
    <name type="scientific">Calocera cornea HHB12733</name>
    <dbReference type="NCBI Taxonomy" id="1353952"/>
    <lineage>
        <taxon>Eukaryota</taxon>
        <taxon>Fungi</taxon>
        <taxon>Dikarya</taxon>
        <taxon>Basidiomycota</taxon>
        <taxon>Agaricomycotina</taxon>
        <taxon>Dacrymycetes</taxon>
        <taxon>Dacrymycetales</taxon>
        <taxon>Dacrymycetaceae</taxon>
        <taxon>Calocera</taxon>
    </lineage>
</organism>
<dbReference type="STRING" id="1353952.A0A165HUZ5"/>
<evidence type="ECO:0000313" key="7">
    <source>
        <dbReference type="EMBL" id="KZT59780.1"/>
    </source>
</evidence>
<comment type="subcellular location">
    <subcellularLocation>
        <location evidence="1">Chromosome</location>
    </subcellularLocation>
</comment>
<dbReference type="SUPFAM" id="SSF47113">
    <property type="entry name" value="Histone-fold"/>
    <property type="match status" value="1"/>
</dbReference>
<keyword evidence="4" id="KW-0238">DNA-binding</keyword>
<dbReference type="InterPro" id="IPR009072">
    <property type="entry name" value="Histone-fold"/>
</dbReference>
<accession>A0A165HUZ5</accession>
<evidence type="ECO:0000256" key="2">
    <source>
        <dbReference type="ARBA" id="ARBA00010343"/>
    </source>
</evidence>
<dbReference type="Proteomes" id="UP000076842">
    <property type="component" value="Unassembled WGS sequence"/>
</dbReference>
<dbReference type="InParanoid" id="A0A165HUZ5"/>
<dbReference type="InterPro" id="IPR000164">
    <property type="entry name" value="Histone_H3/CENP-A"/>
</dbReference>
<evidence type="ECO:0000256" key="1">
    <source>
        <dbReference type="ARBA" id="ARBA00004286"/>
    </source>
</evidence>
<dbReference type="Pfam" id="PF00125">
    <property type="entry name" value="Histone"/>
    <property type="match status" value="1"/>
</dbReference>
<evidence type="ECO:0000313" key="8">
    <source>
        <dbReference type="Proteomes" id="UP000076842"/>
    </source>
</evidence>
<comment type="similarity">
    <text evidence="2">Belongs to the histone H3 family.</text>
</comment>
<protein>
    <submittedName>
        <fullName evidence="7">Histone-fold-containing protein</fullName>
    </submittedName>
</protein>
<dbReference type="FunFam" id="1.10.20.10:FF:000088">
    <property type="entry name" value="Histone H3-like centromeric protein CSE4"/>
    <property type="match status" value="1"/>
</dbReference>
<feature type="domain" description="Core Histone H2A/H2B/H3" evidence="6">
    <location>
        <begin position="69"/>
        <end position="159"/>
    </location>
</feature>
<dbReference type="GO" id="GO:0003677">
    <property type="term" value="F:DNA binding"/>
    <property type="evidence" value="ECO:0007669"/>
    <property type="project" value="InterPro"/>
</dbReference>
<evidence type="ECO:0000256" key="5">
    <source>
        <dbReference type="SAM" id="MobiDB-lite"/>
    </source>
</evidence>
<sequence length="168" mass="18688">MAASTVATRTPAAKPGRPSGGRGRGGDSSVPSTPARKSTARKTTGGKVPRKQPSRSEGGEGGKKRRYRPGTVALREIRRYQKSTDLLVQKLPFSRLVREIALDMTTINRNIRWQSSALRALQEATEAYLVHLFEDAYLCTIHAKRVTLMQRDLQLARRIRGKWGDIGF</sequence>
<proteinExistence type="inferred from homology"/>
<dbReference type="PANTHER" id="PTHR45810">
    <property type="entry name" value="HISTONE H3.2"/>
    <property type="match status" value="1"/>
</dbReference>
<keyword evidence="8" id="KW-1185">Reference proteome</keyword>
<reference evidence="7 8" key="1">
    <citation type="journal article" date="2016" name="Mol. Biol. Evol.">
        <title>Comparative Genomics of Early-Diverging Mushroom-Forming Fungi Provides Insights into the Origins of Lignocellulose Decay Capabilities.</title>
        <authorList>
            <person name="Nagy L.G."/>
            <person name="Riley R."/>
            <person name="Tritt A."/>
            <person name="Adam C."/>
            <person name="Daum C."/>
            <person name="Floudas D."/>
            <person name="Sun H."/>
            <person name="Yadav J.S."/>
            <person name="Pangilinan J."/>
            <person name="Larsson K.H."/>
            <person name="Matsuura K."/>
            <person name="Barry K."/>
            <person name="Labutti K."/>
            <person name="Kuo R."/>
            <person name="Ohm R.A."/>
            <person name="Bhattacharya S.S."/>
            <person name="Shirouzu T."/>
            <person name="Yoshinaga Y."/>
            <person name="Martin F.M."/>
            <person name="Grigoriev I.V."/>
            <person name="Hibbett D.S."/>
        </authorList>
    </citation>
    <scope>NUCLEOTIDE SEQUENCE [LARGE SCALE GENOMIC DNA]</scope>
    <source>
        <strain evidence="7 8">HHB12733</strain>
    </source>
</reference>
<dbReference type="PROSITE" id="PS00959">
    <property type="entry name" value="HISTONE_H3_2"/>
    <property type="match status" value="1"/>
</dbReference>
<dbReference type="Gene3D" id="1.10.20.10">
    <property type="entry name" value="Histone, subunit A"/>
    <property type="match status" value="1"/>
</dbReference>
<evidence type="ECO:0000256" key="4">
    <source>
        <dbReference type="ARBA" id="ARBA00023269"/>
    </source>
</evidence>
<name>A0A165HUZ5_9BASI</name>
<keyword evidence="3" id="KW-0158">Chromosome</keyword>
<dbReference type="SMART" id="SM00428">
    <property type="entry name" value="H3"/>
    <property type="match status" value="1"/>
</dbReference>
<dbReference type="CDD" id="cd22911">
    <property type="entry name" value="HFD_H3"/>
    <property type="match status" value="1"/>
</dbReference>
<dbReference type="GO" id="GO:0000786">
    <property type="term" value="C:nucleosome"/>
    <property type="evidence" value="ECO:0007669"/>
    <property type="project" value="UniProtKB-KW"/>
</dbReference>
<dbReference type="InterPro" id="IPR007125">
    <property type="entry name" value="H2A/H2B/H3"/>
</dbReference>
<dbReference type="PRINTS" id="PR00622">
    <property type="entry name" value="HISTONEH3"/>
</dbReference>
<dbReference type="OrthoDB" id="842664at2759"/>
<feature type="region of interest" description="Disordered" evidence="5">
    <location>
        <begin position="1"/>
        <end position="70"/>
    </location>
</feature>
<evidence type="ECO:0000256" key="3">
    <source>
        <dbReference type="ARBA" id="ARBA00022454"/>
    </source>
</evidence>
<dbReference type="EMBL" id="KV423937">
    <property type="protein sequence ID" value="KZT59780.1"/>
    <property type="molecule type" value="Genomic_DNA"/>
</dbReference>
<dbReference type="GO" id="GO:0046982">
    <property type="term" value="F:protein heterodimerization activity"/>
    <property type="evidence" value="ECO:0007669"/>
    <property type="project" value="InterPro"/>
</dbReference>
<dbReference type="GO" id="GO:0030527">
    <property type="term" value="F:structural constituent of chromatin"/>
    <property type="evidence" value="ECO:0007669"/>
    <property type="project" value="InterPro"/>
</dbReference>
<gene>
    <name evidence="7" type="ORF">CALCODRAFT_493294</name>
</gene>